<comment type="caution">
    <text evidence="20">The sequence shown here is derived from an EMBL/GenBank/DDBJ whole genome shotgun (WGS) entry which is preliminary data.</text>
</comment>
<dbReference type="GO" id="GO:0005682">
    <property type="term" value="C:U5 snRNP"/>
    <property type="evidence" value="ECO:0007669"/>
    <property type="project" value="UniProtKB-ARBA"/>
</dbReference>
<dbReference type="Gene3D" id="1.25.10.10">
    <property type="entry name" value="Leucine-rich Repeat Variant"/>
    <property type="match status" value="3"/>
</dbReference>
<keyword evidence="6" id="KW-0677">Repeat</keyword>
<evidence type="ECO:0000256" key="8">
    <source>
        <dbReference type="ARBA" id="ARBA00022801"/>
    </source>
</evidence>
<dbReference type="InterPro" id="IPR055408">
    <property type="entry name" value="HEAT_MROH2B-like"/>
</dbReference>
<dbReference type="InterPro" id="IPR001650">
    <property type="entry name" value="Helicase_C-like"/>
</dbReference>
<proteinExistence type="inferred from homology"/>
<feature type="region of interest" description="Disordered" evidence="17">
    <location>
        <begin position="51"/>
        <end position="79"/>
    </location>
</feature>
<dbReference type="SMART" id="SM00487">
    <property type="entry name" value="DEXDc"/>
    <property type="match status" value="2"/>
</dbReference>
<feature type="domain" description="Helicase C-terminal" evidence="19">
    <location>
        <begin position="661"/>
        <end position="878"/>
    </location>
</feature>
<dbReference type="GO" id="GO:0000393">
    <property type="term" value="P:spliceosomal conformational changes to generate catalytic conformation"/>
    <property type="evidence" value="ECO:0007669"/>
    <property type="project" value="UniProtKB-ARBA"/>
</dbReference>
<evidence type="ECO:0000313" key="21">
    <source>
        <dbReference type="Proteomes" id="UP001175271"/>
    </source>
</evidence>
<dbReference type="Pfam" id="PF21188">
    <property type="entry name" value="BRR2_plug"/>
    <property type="match status" value="1"/>
</dbReference>
<dbReference type="InterPro" id="IPR004179">
    <property type="entry name" value="Sec63-dom"/>
</dbReference>
<dbReference type="EC" id="3.6.4.13" evidence="3"/>
<dbReference type="FunFam" id="1.10.3380.10:FF:000001">
    <property type="entry name" value="U5 small nuclear ribonucleoprotein helicase"/>
    <property type="match status" value="1"/>
</dbReference>
<dbReference type="CDD" id="cd18021">
    <property type="entry name" value="DEXHc_Brr2_2"/>
    <property type="match status" value="1"/>
</dbReference>
<keyword evidence="4" id="KW-0507">mRNA processing</keyword>
<dbReference type="InterPro" id="IPR014001">
    <property type="entry name" value="Helicase_ATP-bd"/>
</dbReference>
<evidence type="ECO:0000256" key="15">
    <source>
        <dbReference type="ARBA" id="ARBA00054527"/>
    </source>
</evidence>
<dbReference type="SUPFAM" id="SSF81296">
    <property type="entry name" value="E set domains"/>
    <property type="match status" value="1"/>
</dbReference>
<feature type="repeat" description="HEAT" evidence="16">
    <location>
        <begin position="3827"/>
        <end position="3857"/>
    </location>
</feature>
<dbReference type="InterPro" id="IPR056282">
    <property type="entry name" value="MROH2B-like_N_HEAT"/>
</dbReference>
<dbReference type="PROSITE" id="PS51194">
    <property type="entry name" value="HELICASE_CTER"/>
    <property type="match status" value="1"/>
</dbReference>
<dbReference type="Gene3D" id="1.10.3380.10">
    <property type="entry name" value="Sec63 N-terminal domain-like domain"/>
    <property type="match status" value="2"/>
</dbReference>
<dbReference type="FunFam" id="1.10.150.20:FF:000013">
    <property type="entry name" value="U5 small nuclear ribonucleoprotein kDa helicase"/>
    <property type="match status" value="1"/>
</dbReference>
<evidence type="ECO:0000256" key="16">
    <source>
        <dbReference type="PROSITE-ProRule" id="PRU00103"/>
    </source>
</evidence>
<keyword evidence="9" id="KW-0347">Helicase</keyword>
<evidence type="ECO:0000259" key="19">
    <source>
        <dbReference type="PROSITE" id="PS51194"/>
    </source>
</evidence>
<comment type="function">
    <text evidence="15">Catalyzes the ATP-dependent unwinding of U4/U6 RNA duplices, an essential step in the assembly of a catalytically active spliceosome. Plays a role in pre-mRNA splicing.</text>
</comment>
<dbReference type="InterPro" id="IPR014756">
    <property type="entry name" value="Ig_E-set"/>
</dbReference>
<evidence type="ECO:0000256" key="6">
    <source>
        <dbReference type="ARBA" id="ARBA00022737"/>
    </source>
</evidence>
<dbReference type="GO" id="GO:0003678">
    <property type="term" value="F:DNA helicase activity"/>
    <property type="evidence" value="ECO:0007669"/>
    <property type="project" value="TreeGrafter"/>
</dbReference>
<name>A0AA39IQ21_9BILA</name>
<evidence type="ECO:0000256" key="11">
    <source>
        <dbReference type="ARBA" id="ARBA00023187"/>
    </source>
</evidence>
<dbReference type="FunFam" id="3.40.50.300:FF:000254">
    <property type="entry name" value="U5 small nuclear ribonucleoprotein helicase"/>
    <property type="match status" value="1"/>
</dbReference>
<dbReference type="Pfam" id="PF21047">
    <property type="entry name" value="HEAT_Maestro"/>
    <property type="match status" value="1"/>
</dbReference>
<dbReference type="FunFam" id="2.60.40.150:FF:000133">
    <property type="entry name" value="Pre-mRNA splicing helicase, putative"/>
    <property type="match status" value="1"/>
</dbReference>
<dbReference type="InterPro" id="IPR036390">
    <property type="entry name" value="WH_DNA-bd_sf"/>
</dbReference>
<dbReference type="FunFam" id="1.10.150.20:FF:000004">
    <property type="entry name" value="U5 small nuclear ribonucleoprotein helicase"/>
    <property type="match status" value="1"/>
</dbReference>
<feature type="compositionally biased region" description="Basic and acidic residues" evidence="17">
    <location>
        <begin position="52"/>
        <end position="66"/>
    </location>
</feature>
<dbReference type="SUPFAM" id="SSF158702">
    <property type="entry name" value="Sec63 N-terminal domain-like"/>
    <property type="match status" value="2"/>
</dbReference>
<organism evidence="20 21">
    <name type="scientific">Steinernema hermaphroditum</name>
    <dbReference type="NCBI Taxonomy" id="289476"/>
    <lineage>
        <taxon>Eukaryota</taxon>
        <taxon>Metazoa</taxon>
        <taxon>Ecdysozoa</taxon>
        <taxon>Nematoda</taxon>
        <taxon>Chromadorea</taxon>
        <taxon>Rhabditida</taxon>
        <taxon>Tylenchina</taxon>
        <taxon>Panagrolaimomorpha</taxon>
        <taxon>Strongyloidoidea</taxon>
        <taxon>Steinernematidae</taxon>
        <taxon>Steinernema</taxon>
    </lineage>
</organism>
<dbReference type="SMART" id="SM00973">
    <property type="entry name" value="Sec63"/>
    <property type="match status" value="2"/>
</dbReference>
<dbReference type="Proteomes" id="UP001175271">
    <property type="component" value="Unassembled WGS sequence"/>
</dbReference>
<evidence type="ECO:0000256" key="12">
    <source>
        <dbReference type="ARBA" id="ARBA00023242"/>
    </source>
</evidence>
<evidence type="ECO:0000256" key="1">
    <source>
        <dbReference type="ARBA" id="ARBA00004123"/>
    </source>
</evidence>
<evidence type="ECO:0000256" key="9">
    <source>
        <dbReference type="ARBA" id="ARBA00022806"/>
    </source>
</evidence>
<dbReference type="InterPro" id="IPR016024">
    <property type="entry name" value="ARM-type_fold"/>
</dbReference>
<dbReference type="PROSITE" id="PS51192">
    <property type="entry name" value="HELICASE_ATP_BIND_1"/>
    <property type="match status" value="2"/>
</dbReference>
<evidence type="ECO:0000256" key="10">
    <source>
        <dbReference type="ARBA" id="ARBA00022840"/>
    </source>
</evidence>
<reference evidence="20" key="1">
    <citation type="submission" date="2023-06" db="EMBL/GenBank/DDBJ databases">
        <title>Genomic analysis of the entomopathogenic nematode Steinernema hermaphroditum.</title>
        <authorList>
            <person name="Schwarz E.M."/>
            <person name="Heppert J.K."/>
            <person name="Baniya A."/>
            <person name="Schwartz H.T."/>
            <person name="Tan C.-H."/>
            <person name="Antoshechkin I."/>
            <person name="Sternberg P.W."/>
            <person name="Goodrich-Blair H."/>
            <person name="Dillman A.R."/>
        </authorList>
    </citation>
    <scope>NUCLEOTIDE SEQUENCE</scope>
    <source>
        <strain evidence="20">PS9179</strain>
        <tissue evidence="20">Whole animal</tissue>
    </source>
</reference>
<dbReference type="InterPro" id="IPR011545">
    <property type="entry name" value="DEAD/DEAH_box_helicase_dom"/>
</dbReference>
<dbReference type="SUPFAM" id="SSF52540">
    <property type="entry name" value="P-loop containing nucleoside triphosphate hydrolases"/>
    <property type="match status" value="4"/>
</dbReference>
<keyword evidence="5" id="KW-0747">Spliceosome</keyword>
<accession>A0AA39IQ21</accession>
<dbReference type="Pfam" id="PF00270">
    <property type="entry name" value="DEAD"/>
    <property type="match status" value="2"/>
</dbReference>
<feature type="domain" description="Helicase ATP-binding" evidence="18">
    <location>
        <begin position="1315"/>
        <end position="1490"/>
    </location>
</feature>
<evidence type="ECO:0000256" key="17">
    <source>
        <dbReference type="SAM" id="MobiDB-lite"/>
    </source>
</evidence>
<evidence type="ECO:0000256" key="14">
    <source>
        <dbReference type="ARBA" id="ARBA00047984"/>
    </source>
</evidence>
<sequence>MADEIARVQQYEYRQNSNLVLQVDYNYTDRRGRDEPTGEVMPLSKSMLSHVKMGDKYQRTKAPKEEKKKKKKTEKTSHADFGTATLTSGEVTGHYKPRSQETRQTYEVILSYLQEQLGDQSREVLCGAADEVLEVLKSDKIKEVQKKTTVEELIGKVDNDRFSLLVNLTKKITDFVPLEDVEPQEDVELEDGVNVQFDDDEEDEADDDDVAADVDHNSDIDENEGLQAALDEDNEEEVAQKEELRARDIDAHWIQRHLSKIHTDPMAAQRKVEEILTALNKDIDDRACENELCSIVGFDLFDLVKLLLKYRRMIYYCTMLKRAQDNDRVEIENQIRANPELEYILADLEMEASGESGDQKQKDKRTGLTTGGDIVAAGNWMQNRQVLDLDSLAFPQGSHLMSNRRCELPEGSFRKQKKSYEIISIPAPKPKPLEANEKLISISKLAEFARPAFKGFTSLNRIQSRLCHAALESDENLLLCAPTGAGKTNVALLCILHEISKHMNEDGTVRKDSFKCIYVAPMRSLVQEMVGSFRKRLEPYGLEVGEMTGDAQMSRAQFMATQVIVCTPEKYDVVTRKGGERAYNQLVKLIIIDEIHLLHDDRGPVLEALIVRTHNQVEQTGDPCRMVGLSATLPNYRDVKKFLKVRDDHLFVFDNSYRPVPLKQEYIGITEKKALKRFQAMNEVVYDKVMENAGKNQILVFCHSRKETARTAKAIRDLCLEQDTLSHFLKEGSASTEILRQMAEQTKNNDLKDLLPYGFAIHHAGMNRVDRTLVEDLFADKHVQVLVSTATLAWGVNLPAHTVIIKGTQIYNPEKGCWTELSSLDVMQMLGRAGRPQYDSEGQGILITHHSELQYYLSLMNIQLPCESQMIAKLPDLLNAEIVLGTINNVSDACNWLKQTFLYVRMRKNPQLYGIPLDEAKMDSLLDHRVADLVHTASLQLDKGNLIKYDKKSGLIQATELGRIASHFYCTFESMQTYNQLLKPSATEIDLFRIFAMSSEFKFIGVREEEKLELQKLAESVPVPIKESLDESSAKVNVLLQAYISQLKLEGFALQSDMVFISQSAGRLFRALFEIVLWRGWASLALKVLGLSKMVNVRQWQSLNPLHQFDKIPAEVVKSIDKKNLPFERLYDLDEHALGELIRLPKMGKPLYKFIRQLPKLELHSLVQPITRSTLCLELTITPDFVWNSKYHGTSEGFWIFVEDVDGEVILHHEFFLLKEKFCKEEHTVKMFVPIFDPLPPMYQVRVASDRWLGSEIVLPVSFRHLMLPDKYAPPTELLDLQPLPLTAFSVPEYRQVFASQGIKQFNPIQTQVFRALYETNENVLVGAPCGSGKLVCAEFALLRLLENNPQAKCVYVTAVDALADSVAARWQKGIARILDVPVVKLTGEPAIDLKLIQKGQIVVSNAERWDNISRRWKQRKNVQAVKLFIVDDLHMVGGPNGPVLEVVCSRMRYMGSQLSSDLRIIALSTPLANAADFGHWLGCKSNVYNFSPNCRPLPLELFIQGFNMSHAPTRVAAMTKPVYSAIMRHGGTLHPRPALVFVPSLRQARITAIDLITMATGDQQKHRFLRIDENDENFQTLLANVKDEALRETLSYGVGYLNEGTIERDFQIVEQLFESSAIQVVVVPHSMCYRINMRSYVTIIMDTQNYNGKYHVYEDFSINDVLYMVGLANRQGRQHDAKCVLMCQSSKKDFFKKFLYEPLPVESHLDHCLHDHFNAEIVTKTIENKQDAIDYLTWTLLYRRMTRNPNYYNMQGVSHRHLSDAMSDLVENTLQDLENSKCIAIKDDVDCMPLNLGIIASYYYISYTTIEVFNMSLKQKTKSRALFEIISNASEFSEVPIRHKEDVILRKLVERLPSIVRSQIKYTDPHSKVNLLLNAHLSRFKLTPELTKDTDDALLKATRLTQACVDVLSSRGWLQPAINAMEVSQMLTQAMYSNDYVLKQLPHCTSDILERCKEKNLNTVWDLMDLEDEERNEVLQMEPAKLADVARFCNSYPAVEVNFKCENPKVAVGDKVTVNITLERENDEDGLAPPVVAPLYPLKRKDEAWWVVLGDQETNELLAIKRVTVNTTQKFSLDFVPTKAGKHEFKLYAICDSYIGVDQEFEIPVKVEDLIVALFECISTTSDEDARQGIGDSIHLLGTKQPSLFLSAAHAFLLQQNKLSGKNRAFVLSSISRVLEKTAVTDEVEEQQALLIVNLATQEMTMTKDSDEEWANSAKDLLVTLAKTSRFTNAVMDALLQKFPPGLTVPPHRYVILAFAAVAEHNANGLLPFLTDILSRTVPLLTHIKTDSLRCSWSQGIVSFVKAIFEVVTTSCPEDSKEAIENEDHDIVSNYTDQMEAIYDTIMLWIASKDSKVRADAAECIGRLCLLINGQRLNQDLKKLVTIFLTLYRKAFHDEYYTITKAVCAFVEALCLEETRPFEYYFDELLNALFPHVCILAEQSLSNEEPNVSSETMKMQAEIFQCFSTVSSRFADRIVYFLLHKMQNSQDSVKLGAISVMRHLLNFSKNLCECERIILMGLKPLLIDEANQMSYVVRKALCQLCVAFCDNLHLSKDIGGMHVISFILTNMVPPADVARRVLTDVEQTNLTQLNLQCSQALHSIASTCKMEPNLLFPYLFEFICVESYNSVVTYIMKSLSAFIERSEKKLDFEDGFDNPRVAGKYQVLTRVFVCLSRAPLNAQLATRAQEALRLLKNLWHWFSPELSKVVQGDLDGLSDSLEQLGPAASHDELKWTRVDKWHAHVLEFLAAVMKAEKSGEWRSQLAAAMGKQLQIYSQLPHEKAFLMRCLGSMLTGYTNTSFVSDHIILLFKETNHESRIERVGCAMAVGFCAQTHTDLVLTELENVAKWEHTRRTSSGFFSFIKDAIPYKGTPTDMVFLRATLMLSFGYVVLYCPADVVIQRLEQNVLIFLRNYLDVPRQEVVVREALLETINLIAKAVHPSNLGTDYKLEARTLLYNFTKENIQAENKEMLTNSIRLLGAKAIASLMKLDPALTDTELWDLGNVLTNYIIPIHREKSGLKTSSDIYASPAPRRRPPSYMESELRSRSTSSFNRRNLSSSASVRPIDDDESSTMMEATMVQFRNAVEVMIVKRPVVDTVAQLLKMLIPYYGSVADHERFRAVDTTVLVLRVYYDRATDIAIGRASSFSPMCSILGRLSPRLADSLASVRHAAARCLHTAFELDRLHKGHTSDDEAMIFDVDGFINRLLLDDGGKLDNLRSRAAVQNIAKEIEQRLPHTQAQTYISVLFEMLSDRQSNVSSSAAQLLHAILTDRGSALHAEGEILVSTMLEKMSAVHSCVQTYSDLLNAFIAFLNHQQTIVIDVLLRQPLPYSVSTIDAWQAAAREEQQFPAIADYILELAGVSNSPEVAEEPEYFDMLNTGGGSRFKNVKPETCALVAAIDELVKAGEPYDTLLDRVPYFLTALFQILAAVVDAQYPVGPFPKEEGRKSVVITAELRRMSPTPAAIVSHALKSLLVRTRSEPIMDLMNAERGWTHCLNQQQFTIAIRVLIRAFCEYRPRWIEPLCQLMIARINCLQEAQRTAAVASLSACIPSCPNANGKFDCGLLDDIVQALLIAQKDSKLLIRKLAMHGLGEVARVSYSASDDQPSPSEVIARYSRVVVESAMSGLDDTHDRGDQIAIEAVHVLDKMALIAQQDLLKQILPQLLLKIKPCFEKESSELRTLAFSLFAELGARVGDCDEFRDHLQQNIVSICLHLNDEDINVQHKCAHVLIQTAELLTAEPAKTLISQEIEDNKSPRNYIGFLKDFSIIFALSFPDKINNYALSCNNYFKSSSSRIRMNAVHMTGFLMAALTPQLRGTLSKELIFSGLVQLLKDTNVDVRMATARAISCLHAFE</sequence>
<evidence type="ECO:0000256" key="2">
    <source>
        <dbReference type="ARBA" id="ARBA00010140"/>
    </source>
</evidence>
<dbReference type="Pfam" id="PF00271">
    <property type="entry name" value="Helicase_C"/>
    <property type="match status" value="1"/>
</dbReference>
<dbReference type="Gene3D" id="1.10.10.10">
    <property type="entry name" value="Winged helix-like DNA-binding domain superfamily/Winged helix DNA-binding domain"/>
    <property type="match status" value="2"/>
</dbReference>
<evidence type="ECO:0000256" key="3">
    <source>
        <dbReference type="ARBA" id="ARBA00012552"/>
    </source>
</evidence>
<keyword evidence="8" id="KW-0378">Hydrolase</keyword>
<dbReference type="CDD" id="cd18795">
    <property type="entry name" value="SF2_C_Ski2"/>
    <property type="match status" value="1"/>
</dbReference>
<evidence type="ECO:0000256" key="7">
    <source>
        <dbReference type="ARBA" id="ARBA00022741"/>
    </source>
</evidence>
<dbReference type="InterPro" id="IPR057842">
    <property type="entry name" value="WH_MER3"/>
</dbReference>
<dbReference type="InterPro" id="IPR021133">
    <property type="entry name" value="HEAT_type_2"/>
</dbReference>
<dbReference type="SUPFAM" id="SSF48371">
    <property type="entry name" value="ARM repeat"/>
    <property type="match status" value="2"/>
</dbReference>
<keyword evidence="7" id="KW-0547">Nucleotide-binding</keyword>
<evidence type="ECO:0000259" key="18">
    <source>
        <dbReference type="PROSITE" id="PS51192"/>
    </source>
</evidence>
<dbReference type="Pfam" id="PF18149">
    <property type="entry name" value="Helicase_PWI"/>
    <property type="match status" value="1"/>
</dbReference>
<dbReference type="InterPro" id="IPR048863">
    <property type="entry name" value="BRR2_plug"/>
</dbReference>
<dbReference type="FunFam" id="1.10.3380.10:FF:000002">
    <property type="entry name" value="Activating signal cointegrator 1 complex subunit 3"/>
    <property type="match status" value="1"/>
</dbReference>
<dbReference type="InterPro" id="IPR041094">
    <property type="entry name" value="Brr2_helicase_PWI"/>
</dbReference>
<dbReference type="GO" id="GO:0005524">
    <property type="term" value="F:ATP binding"/>
    <property type="evidence" value="ECO:0007669"/>
    <property type="project" value="UniProtKB-KW"/>
</dbReference>
<dbReference type="Pfam" id="PF02889">
    <property type="entry name" value="Sec63"/>
    <property type="match status" value="2"/>
</dbReference>
<dbReference type="InterPro" id="IPR036388">
    <property type="entry name" value="WH-like_DNA-bd_sf"/>
</dbReference>
<dbReference type="FunFam" id="1.10.10.10:FF:000024">
    <property type="entry name" value="U5 small nuclear ribonucleoprotein helicase"/>
    <property type="match status" value="1"/>
</dbReference>
<dbReference type="FunFam" id="3.40.50.300:FF:000368">
    <property type="entry name" value="U5 small nuclear ribonucleoprotein 200 kDa helicase"/>
    <property type="match status" value="1"/>
</dbReference>
<comment type="catalytic activity">
    <reaction evidence="14">
        <text>ATP + H2O = ADP + phosphate + H(+)</text>
        <dbReference type="Rhea" id="RHEA:13065"/>
        <dbReference type="ChEBI" id="CHEBI:15377"/>
        <dbReference type="ChEBI" id="CHEBI:15378"/>
        <dbReference type="ChEBI" id="CHEBI:30616"/>
        <dbReference type="ChEBI" id="CHEBI:43474"/>
        <dbReference type="ChEBI" id="CHEBI:456216"/>
        <dbReference type="EC" id="3.6.4.13"/>
    </reaction>
</comment>
<dbReference type="Pfam" id="PF23221">
    <property type="entry name" value="HEAT_MROH2B_1st"/>
    <property type="match status" value="1"/>
</dbReference>
<dbReference type="SMART" id="SM00490">
    <property type="entry name" value="HELICc"/>
    <property type="match status" value="1"/>
</dbReference>
<dbReference type="PANTHER" id="PTHR47961:SF4">
    <property type="entry name" value="ACTIVATING SIGNAL COINTEGRATOR 1 COMPLEX SUBUNIT 3"/>
    <property type="match status" value="1"/>
</dbReference>
<dbReference type="GO" id="GO:0005681">
    <property type="term" value="C:spliceosomal complex"/>
    <property type="evidence" value="ECO:0007669"/>
    <property type="project" value="UniProtKB-KW"/>
</dbReference>
<dbReference type="FunFam" id="1.10.10.10:FF:000012">
    <property type="entry name" value="U5 small nuclear ribonucleoprotein helicase"/>
    <property type="match status" value="1"/>
</dbReference>
<feature type="compositionally biased region" description="Low complexity" evidence="17">
    <location>
        <begin position="3049"/>
        <end position="3064"/>
    </location>
</feature>
<dbReference type="FunFam" id="3.40.50.300:FF:003287">
    <property type="entry name" value="U5 small nuclear ribonucleoprotein 200 kDa helicase"/>
    <property type="match status" value="1"/>
</dbReference>
<keyword evidence="12" id="KW-0539">Nucleus</keyword>
<dbReference type="GO" id="GO:0016787">
    <property type="term" value="F:hydrolase activity"/>
    <property type="evidence" value="ECO:0007669"/>
    <property type="project" value="UniProtKB-KW"/>
</dbReference>
<dbReference type="SUPFAM" id="SSF46785">
    <property type="entry name" value="Winged helix' DNA-binding domain"/>
    <property type="match status" value="2"/>
</dbReference>
<dbReference type="FunFam" id="3.40.50.300:FF:000062">
    <property type="entry name" value="U5 small nuclear ribonucleoprotein helicase"/>
    <property type="match status" value="1"/>
</dbReference>
<dbReference type="InterPro" id="IPR003593">
    <property type="entry name" value="AAA+_ATPase"/>
</dbReference>
<keyword evidence="11" id="KW-0508">mRNA splicing</keyword>
<evidence type="ECO:0000256" key="4">
    <source>
        <dbReference type="ARBA" id="ARBA00022664"/>
    </source>
</evidence>
<feature type="region of interest" description="Disordered" evidence="17">
    <location>
        <begin position="3026"/>
        <end position="3070"/>
    </location>
</feature>
<evidence type="ECO:0000256" key="5">
    <source>
        <dbReference type="ARBA" id="ARBA00022728"/>
    </source>
</evidence>
<dbReference type="Gene3D" id="1.10.150.20">
    <property type="entry name" value="5' to 3' exonuclease, C-terminal subdomain"/>
    <property type="match status" value="2"/>
</dbReference>
<dbReference type="Pfam" id="PF23210">
    <property type="entry name" value="HEAT_Maestro_2"/>
    <property type="match status" value="1"/>
</dbReference>
<dbReference type="Gene3D" id="3.40.50.300">
    <property type="entry name" value="P-loop containing nucleotide triphosphate hydrolases"/>
    <property type="match status" value="4"/>
</dbReference>
<dbReference type="SMART" id="SM00382">
    <property type="entry name" value="AAA"/>
    <property type="match status" value="2"/>
</dbReference>
<dbReference type="InterPro" id="IPR048465">
    <property type="entry name" value="Maestro-like_HEAT"/>
</dbReference>
<feature type="domain" description="Helicase ATP-binding" evidence="18">
    <location>
        <begin position="468"/>
        <end position="651"/>
    </location>
</feature>
<evidence type="ECO:0000256" key="13">
    <source>
        <dbReference type="ARBA" id="ARBA00034541"/>
    </source>
</evidence>
<dbReference type="InterPro" id="IPR055406">
    <property type="entry name" value="HEAT_Maestro"/>
</dbReference>
<dbReference type="Pfam" id="PF23445">
    <property type="entry name" value="WHD_SNRNP200"/>
    <property type="match status" value="2"/>
</dbReference>
<dbReference type="PANTHER" id="PTHR47961">
    <property type="entry name" value="DNA POLYMERASE THETA, PUTATIVE (AFU_ORTHOLOGUE AFUA_1G05260)-RELATED"/>
    <property type="match status" value="1"/>
</dbReference>
<dbReference type="InterPro" id="IPR050474">
    <property type="entry name" value="Hel308_SKI2-like"/>
</dbReference>
<protein>
    <recommendedName>
        <fullName evidence="13">U5 small nuclear ribonucleoprotein 200 kDa helicase</fullName>
        <ecNumber evidence="3">3.6.4.13</ecNumber>
    </recommendedName>
</protein>
<dbReference type="GO" id="GO:0003724">
    <property type="term" value="F:RNA helicase activity"/>
    <property type="evidence" value="ECO:0007669"/>
    <property type="project" value="UniProtKB-EC"/>
</dbReference>
<dbReference type="InterPro" id="IPR011989">
    <property type="entry name" value="ARM-like"/>
</dbReference>
<dbReference type="EMBL" id="JAUCMV010000001">
    <property type="protein sequence ID" value="KAK0428377.1"/>
    <property type="molecule type" value="Genomic_DNA"/>
</dbReference>
<keyword evidence="10" id="KW-0067">ATP-binding</keyword>
<dbReference type="Gene3D" id="2.60.40.150">
    <property type="entry name" value="C2 domain"/>
    <property type="match status" value="2"/>
</dbReference>
<evidence type="ECO:0000313" key="20">
    <source>
        <dbReference type="EMBL" id="KAK0428377.1"/>
    </source>
</evidence>
<dbReference type="PROSITE" id="PS50077">
    <property type="entry name" value="HEAT_REPEAT"/>
    <property type="match status" value="1"/>
</dbReference>
<comment type="similarity">
    <text evidence="2">Belongs to the helicase family. SKI2 subfamily.</text>
</comment>
<dbReference type="Pfam" id="PF23227">
    <property type="entry name" value="HEAT_MROH2B_C"/>
    <property type="match status" value="1"/>
</dbReference>
<gene>
    <name evidence="20" type="ORF">QR680_010765</name>
</gene>
<dbReference type="FunFam" id="2.60.40.150:FF:000004">
    <property type="entry name" value="RNA helicase, activating signal cointegrator 1"/>
    <property type="match status" value="1"/>
</dbReference>
<dbReference type="InterPro" id="IPR027417">
    <property type="entry name" value="P-loop_NTPase"/>
</dbReference>
<dbReference type="GO" id="GO:0003676">
    <property type="term" value="F:nucleic acid binding"/>
    <property type="evidence" value="ECO:0007669"/>
    <property type="project" value="InterPro"/>
</dbReference>
<dbReference type="InterPro" id="IPR035892">
    <property type="entry name" value="C2_domain_sf"/>
</dbReference>
<dbReference type="GO" id="GO:0000712">
    <property type="term" value="P:resolution of meiotic recombination intermediates"/>
    <property type="evidence" value="ECO:0007669"/>
    <property type="project" value="TreeGrafter"/>
</dbReference>
<comment type="subcellular location">
    <subcellularLocation>
        <location evidence="1">Nucleus</location>
    </subcellularLocation>
</comment>
<keyword evidence="21" id="KW-1185">Reference proteome</keyword>